<sequence length="479" mass="52278">MSMHKRRRQSIMKRIRSFIVAASLTCSINVLANPMQDVFNGYSTGHGIVDYETSNKNAIALGSFSYRVKSHDPNIVNFQGPSMKAGCNGIDLNLGSFSMIKDLTGMLQNSMRQIAAGSASYAFNLALDALCPTCAANIKALKKAMDEWNQFFKNSCEAGQALMANAVGPYEQSIRDTLAISQVANSTGVATDSADWFQNMVPGTSLLELSQKVQNGEELLTGNLLINGMRTSKMNVGAADFFPRFSETVMSLVGTEIRDVADNTNPDRQGVETSSIATTPVPATLTLIDIAFGGFDTQEQVTRLKCNDGNPDTVASSKCLDITQETIDWRPLNKQFLEALDGTTDGTAGVLEVYRTGARGANDFGPTQKAVIQGGGMDVYGYIALLATKYRKSSEVQGYYEAIANEYAYNFAMQFFASARAYLDAVAIAAKADSDANAQAYIKEAREMLNIQMDIVDRHYEQQDSKNRLHMLVEKSMEN</sequence>
<dbReference type="Proteomes" id="UP000322521">
    <property type="component" value="Unassembled WGS sequence"/>
</dbReference>
<evidence type="ECO:0000256" key="1">
    <source>
        <dbReference type="SAM" id="SignalP"/>
    </source>
</evidence>
<dbReference type="InterPro" id="IPR010927">
    <property type="entry name" value="T4SS_TraH"/>
</dbReference>
<dbReference type="AlphaFoldDB" id="A0A5M9NXE4"/>
<dbReference type="EMBL" id="VXJS01000007">
    <property type="protein sequence ID" value="KAA8675550.1"/>
    <property type="molecule type" value="Genomic_DNA"/>
</dbReference>
<organism evidence="2 3">
    <name type="scientific">Vibrio gigantis</name>
    <dbReference type="NCBI Taxonomy" id="296199"/>
    <lineage>
        <taxon>Bacteria</taxon>
        <taxon>Pseudomonadati</taxon>
        <taxon>Pseudomonadota</taxon>
        <taxon>Gammaproteobacteria</taxon>
        <taxon>Vibrionales</taxon>
        <taxon>Vibrionaceae</taxon>
        <taxon>Vibrio</taxon>
    </lineage>
</organism>
<keyword evidence="1" id="KW-0732">Signal</keyword>
<keyword evidence="3" id="KW-1185">Reference proteome</keyword>
<feature type="signal peptide" evidence="1">
    <location>
        <begin position="1"/>
        <end position="32"/>
    </location>
</feature>
<evidence type="ECO:0008006" key="4">
    <source>
        <dbReference type="Google" id="ProtNLM"/>
    </source>
</evidence>
<name>A0A5M9NXE4_9VIBR</name>
<evidence type="ECO:0000313" key="2">
    <source>
        <dbReference type="EMBL" id="KAA8675550.1"/>
    </source>
</evidence>
<evidence type="ECO:0000313" key="3">
    <source>
        <dbReference type="Proteomes" id="UP000322521"/>
    </source>
</evidence>
<comment type="caution">
    <text evidence="2">The sequence shown here is derived from an EMBL/GenBank/DDBJ whole genome shotgun (WGS) entry which is preliminary data.</text>
</comment>
<proteinExistence type="predicted"/>
<dbReference type="Pfam" id="PF06122">
    <property type="entry name" value="TraH"/>
    <property type="match status" value="1"/>
</dbReference>
<accession>A0A5M9NXE4</accession>
<reference evidence="2 3" key="1">
    <citation type="submission" date="2019-09" db="EMBL/GenBank/DDBJ databases">
        <title>Draft genome sequence of various Type strains from the CCUG.</title>
        <authorList>
            <person name="Pineiro-Iglesias B."/>
            <person name="Tunovic T."/>
            <person name="Unosson C."/>
            <person name="Inganas E."/>
            <person name="Ohlen M."/>
            <person name="Cardew S."/>
            <person name="Jensie-Markopoulos S."/>
            <person name="Salva-Serra F."/>
            <person name="Jaen-Luchoro D."/>
            <person name="Karlsson R."/>
            <person name="Svensson-Stadler L."/>
            <person name="Chun J."/>
            <person name="Moore E."/>
        </authorList>
    </citation>
    <scope>NUCLEOTIDE SEQUENCE [LARGE SCALE GENOMIC DNA]</scope>
    <source>
        <strain evidence="2 3">CCUG 56969T</strain>
    </source>
</reference>
<gene>
    <name evidence="2" type="ORF">F4W18_13060</name>
</gene>
<protein>
    <recommendedName>
        <fullName evidence="4">Conjugal transfer protein TraH</fullName>
    </recommendedName>
</protein>
<feature type="chain" id="PRO_5024398580" description="Conjugal transfer protein TraH" evidence="1">
    <location>
        <begin position="33"/>
        <end position="479"/>
    </location>
</feature>